<dbReference type="Proteomes" id="UP001633002">
    <property type="component" value="Unassembled WGS sequence"/>
</dbReference>
<keyword evidence="3" id="KW-1185">Reference proteome</keyword>
<dbReference type="InterPro" id="IPR001810">
    <property type="entry name" value="F-box_dom"/>
</dbReference>
<evidence type="ECO:0000313" key="3">
    <source>
        <dbReference type="Proteomes" id="UP001633002"/>
    </source>
</evidence>
<dbReference type="PANTHER" id="PTHR31672">
    <property type="entry name" value="BNACNNG10540D PROTEIN"/>
    <property type="match status" value="1"/>
</dbReference>
<feature type="domain" description="F-box" evidence="1">
    <location>
        <begin position="118"/>
        <end position="163"/>
    </location>
</feature>
<dbReference type="AlphaFoldDB" id="A0ABD3GQ45"/>
<dbReference type="EMBL" id="JBJQOH010000007">
    <property type="protein sequence ID" value="KAL3680287.1"/>
    <property type="molecule type" value="Genomic_DNA"/>
</dbReference>
<dbReference type="PANTHER" id="PTHR31672:SF2">
    <property type="entry name" value="F-BOX DOMAIN-CONTAINING PROTEIN"/>
    <property type="match status" value="1"/>
</dbReference>
<dbReference type="PROSITE" id="PS50181">
    <property type="entry name" value="FBOX"/>
    <property type="match status" value="1"/>
</dbReference>
<proteinExistence type="predicted"/>
<sequence>MPLEVERSPGDHLIRGNSIYMLLPRIRNANAIMDLETDEGTSESIQAGDFIVADYTSGSLSDSDHEVSISDLRKSGNGILKLYQAGSSTPRKHVKFDLGISKSYSHCNPRRKLNFGFSSSSFHIPQTVLDKIMRKVPFEHLLRFRLVSKEWNKLIMSKHWTSATNLRSQMSRPLLIKCRGDSLTSAVFLTLTDNCGTSKWKQIKIDLQTSDSEAASHPTSSSSLYRRCRRTSRNHCLEFLRCTTAGSLGLMFFTRYCASHFDSDFSLLVYNPVTKMVKSLKIPEFGFPAELNERFATITNGCLRLVGVLTGVNDLHYKLLFATVTERNELSFRRFFVYDSQNGSWKFRVSNHEDEIQPLFQIISAVCCNGRFYFLHTRSGGAENFHPNLNHGRRGYLSSLFRPLLGVYDSKGDKLKELPLVEQHTYRGTPYFPQLVHHKGAVYYVVLCQTELQSGGRGENKEVTWCFFRLNHRSDQSSGSSSVSWTRVREMPLNIFRVFDLYTLNFDNHSTGKHDVRCEGQGDYVYFYCVRPSNILRPSVANLMSSSSQGVQRRPGPVEGAVLLHDFEKNEWRFLKRYPPFGNDDLSGAKLESFRPSFVDV</sequence>
<comment type="caution">
    <text evidence="2">The sequence shown here is derived from an EMBL/GenBank/DDBJ whole genome shotgun (WGS) entry which is preliminary data.</text>
</comment>
<organism evidence="2 3">
    <name type="scientific">Riccia sorocarpa</name>
    <dbReference type="NCBI Taxonomy" id="122646"/>
    <lineage>
        <taxon>Eukaryota</taxon>
        <taxon>Viridiplantae</taxon>
        <taxon>Streptophyta</taxon>
        <taxon>Embryophyta</taxon>
        <taxon>Marchantiophyta</taxon>
        <taxon>Marchantiopsida</taxon>
        <taxon>Marchantiidae</taxon>
        <taxon>Marchantiales</taxon>
        <taxon>Ricciaceae</taxon>
        <taxon>Riccia</taxon>
    </lineage>
</organism>
<reference evidence="2 3" key="1">
    <citation type="submission" date="2024-09" db="EMBL/GenBank/DDBJ databases">
        <title>Chromosome-scale assembly of Riccia sorocarpa.</title>
        <authorList>
            <person name="Paukszto L."/>
        </authorList>
    </citation>
    <scope>NUCLEOTIDE SEQUENCE [LARGE SCALE GENOMIC DNA]</scope>
    <source>
        <strain evidence="2">LP-2024</strain>
        <tissue evidence="2">Aerial parts of the thallus</tissue>
    </source>
</reference>
<protein>
    <recommendedName>
        <fullName evidence="1">F-box domain-containing protein</fullName>
    </recommendedName>
</protein>
<dbReference type="InterPro" id="IPR036047">
    <property type="entry name" value="F-box-like_dom_sf"/>
</dbReference>
<evidence type="ECO:0000313" key="2">
    <source>
        <dbReference type="EMBL" id="KAL3680287.1"/>
    </source>
</evidence>
<evidence type="ECO:0000259" key="1">
    <source>
        <dbReference type="PROSITE" id="PS50181"/>
    </source>
</evidence>
<dbReference type="SUPFAM" id="SSF81383">
    <property type="entry name" value="F-box domain"/>
    <property type="match status" value="1"/>
</dbReference>
<dbReference type="Pfam" id="PF00646">
    <property type="entry name" value="F-box"/>
    <property type="match status" value="1"/>
</dbReference>
<name>A0ABD3GQ45_9MARC</name>
<accession>A0ABD3GQ45</accession>
<dbReference type="SMART" id="SM00256">
    <property type="entry name" value="FBOX"/>
    <property type="match status" value="1"/>
</dbReference>
<dbReference type="InterPro" id="IPR050796">
    <property type="entry name" value="SCF_F-box_component"/>
</dbReference>
<gene>
    <name evidence="2" type="ORF">R1sor_023243</name>
</gene>